<dbReference type="PANTHER" id="PTHR33067">
    <property type="entry name" value="RNA-DIRECTED DNA POLYMERASE-RELATED"/>
    <property type="match status" value="1"/>
</dbReference>
<evidence type="ECO:0000313" key="1">
    <source>
        <dbReference type="EMBL" id="TMX00126.1"/>
    </source>
</evidence>
<accession>A0A6N2BZS1</accession>
<name>A0A6N2BZS1_SOLCI</name>
<gene>
    <name evidence="1" type="ORF">EJD97_001355</name>
</gene>
<dbReference type="AlphaFoldDB" id="A0A6N2BZS1"/>
<protein>
    <submittedName>
        <fullName evidence="1">Uncharacterized protein</fullName>
    </submittedName>
</protein>
<dbReference type="PANTHER" id="PTHR33067:SF9">
    <property type="entry name" value="RNA-DIRECTED DNA POLYMERASE"/>
    <property type="match status" value="1"/>
</dbReference>
<comment type="caution">
    <text evidence="1">The sequence shown here is derived from an EMBL/GenBank/DDBJ whole genome shotgun (WGS) entry which is preliminary data.</text>
</comment>
<proteinExistence type="predicted"/>
<reference evidence="1" key="1">
    <citation type="submission" date="2019-05" db="EMBL/GenBank/DDBJ databases">
        <title>The de novo reference genome and transcriptome assemblies of the wild tomato species Solanum chilense.</title>
        <authorList>
            <person name="Stam R."/>
            <person name="Nosenko T."/>
            <person name="Hoerger A.C."/>
            <person name="Stephan W."/>
            <person name="Seidel M.A."/>
            <person name="Kuhn J.M.M."/>
            <person name="Haberer G."/>
            <person name="Tellier A."/>
        </authorList>
    </citation>
    <scope>NUCLEOTIDE SEQUENCE</scope>
    <source>
        <tissue evidence="1">Mature leaves</tissue>
    </source>
</reference>
<dbReference type="EMBL" id="RXGB01001141">
    <property type="protein sequence ID" value="TMX00126.1"/>
    <property type="molecule type" value="Genomic_DNA"/>
</dbReference>
<sequence>MPGYAKFMKDMVTEKRSVTFEDDGRLQHISAISTRSLVQKNEDPGAFTILCNIGLLHFAKALYDLGASINLMPLSIYNEEANWDTPDVLVKMESFKFSADFVIMTVRWILKCLLFLGGRSLLPSGELETVSTISYRLESTSEVQIEERLGVEALEVVIINFESDGIEEYGSLVAALD</sequence>
<organism evidence="1">
    <name type="scientific">Solanum chilense</name>
    <name type="common">Tomato</name>
    <name type="synonym">Lycopersicon chilense</name>
    <dbReference type="NCBI Taxonomy" id="4083"/>
    <lineage>
        <taxon>Eukaryota</taxon>
        <taxon>Viridiplantae</taxon>
        <taxon>Streptophyta</taxon>
        <taxon>Embryophyta</taxon>
        <taxon>Tracheophyta</taxon>
        <taxon>Spermatophyta</taxon>
        <taxon>Magnoliopsida</taxon>
        <taxon>eudicotyledons</taxon>
        <taxon>Gunneridae</taxon>
        <taxon>Pentapetalae</taxon>
        <taxon>asterids</taxon>
        <taxon>lamiids</taxon>
        <taxon>Solanales</taxon>
        <taxon>Solanaceae</taxon>
        <taxon>Solanoideae</taxon>
        <taxon>Solaneae</taxon>
        <taxon>Solanum</taxon>
        <taxon>Solanum subgen. Lycopersicon</taxon>
    </lineage>
</organism>